<gene>
    <name evidence="2" type="ORF">CHU32_06450</name>
    <name evidence="1" type="ORF">CHU33_06435</name>
</gene>
<keyword evidence="3" id="KW-1185">Reference proteome</keyword>
<reference evidence="3 4" key="1">
    <citation type="submission" date="2018-01" db="EMBL/GenBank/DDBJ databases">
        <title>Superficieibacter electus gen. nov., sp. nov., an extended-spectrum beta-lactamase possessing member of the Enterobacteriaceae family, isolated from intensive care unit surfaces.</title>
        <authorList>
            <person name="Potter R.F."/>
            <person name="D'Souza A.W."/>
        </authorList>
    </citation>
    <scope>NUCLEOTIDE SEQUENCE [LARGE SCALE GENOMIC DNA]</scope>
    <source>
        <strain evidence="2 4">BP-1</strain>
        <strain evidence="1 3">BP-2</strain>
    </source>
</reference>
<dbReference type="Proteomes" id="UP000237073">
    <property type="component" value="Unassembled WGS sequence"/>
</dbReference>
<accession>A0A2P5GTH7</accession>
<evidence type="ECO:0000313" key="3">
    <source>
        <dbReference type="Proteomes" id="UP000237073"/>
    </source>
</evidence>
<evidence type="ECO:0000313" key="4">
    <source>
        <dbReference type="Proteomes" id="UP000247005"/>
    </source>
</evidence>
<protein>
    <submittedName>
        <fullName evidence="2">Uncharacterized protein</fullName>
    </submittedName>
</protein>
<organism evidence="2 4">
    <name type="scientific">Superficieibacter electus</name>
    <dbReference type="NCBI Taxonomy" id="2022662"/>
    <lineage>
        <taxon>Bacteria</taxon>
        <taxon>Pseudomonadati</taxon>
        <taxon>Pseudomonadota</taxon>
        <taxon>Gammaproteobacteria</taxon>
        <taxon>Enterobacterales</taxon>
        <taxon>Enterobacteriaceae</taxon>
        <taxon>Superficieibacter</taxon>
    </lineage>
</organism>
<dbReference type="EMBL" id="PQGE01000004">
    <property type="protein sequence ID" value="POP46388.1"/>
    <property type="molecule type" value="Genomic_DNA"/>
</dbReference>
<proteinExistence type="predicted"/>
<dbReference type="RefSeq" id="WP_103675255.1">
    <property type="nucleotide sequence ID" value="NZ_PQGD01000004.1"/>
</dbReference>
<dbReference type="OrthoDB" id="6630979at2"/>
<dbReference type="EMBL" id="PQGD01000004">
    <property type="protein sequence ID" value="POP49859.1"/>
    <property type="molecule type" value="Genomic_DNA"/>
</dbReference>
<name>A0A2P5GTH7_9ENTR</name>
<evidence type="ECO:0000313" key="1">
    <source>
        <dbReference type="EMBL" id="POP46388.1"/>
    </source>
</evidence>
<dbReference type="AlphaFoldDB" id="A0A2P5GTH7"/>
<sequence length="249" mass="29165">MTQITLSRPTLFIEFFVREVSFQGKGNQRTMLPSDAFFYTGPSKAISWTFWQQNSIRAQKMGVERWQKKRQATPPPPLMAFIEQRPTISASAIDQGMDKIWFTTDLAAVVCIGEEFLQQNEWLRLPDRVLTHRYGGEHDCFRYLHMHKQFPHDRFCHVTDVDTQGVMWSIGSTPAPIKVLSPGETCCYLWRRVETSHRHPNLNMVMFVKSYGLHEQVSIVTPEEILRNDSSRLCEEIFTLRDFRQHQRV</sequence>
<dbReference type="Proteomes" id="UP000247005">
    <property type="component" value="Unassembled WGS sequence"/>
</dbReference>
<evidence type="ECO:0000313" key="2">
    <source>
        <dbReference type="EMBL" id="POP49859.1"/>
    </source>
</evidence>
<comment type="caution">
    <text evidence="2">The sequence shown here is derived from an EMBL/GenBank/DDBJ whole genome shotgun (WGS) entry which is preliminary data.</text>
</comment>